<accession>A0AAN6JGD5</accession>
<dbReference type="Proteomes" id="UP001168146">
    <property type="component" value="Unassembled WGS sequence"/>
</dbReference>
<name>A0AAN6JGD5_9PEZI</name>
<protein>
    <submittedName>
        <fullName evidence="1">Uncharacterized protein</fullName>
    </submittedName>
</protein>
<proteinExistence type="predicted"/>
<comment type="caution">
    <text evidence="1">The sequence shown here is derived from an EMBL/GenBank/DDBJ whole genome shotgun (WGS) entry which is preliminary data.</text>
</comment>
<reference evidence="1" key="1">
    <citation type="submission" date="2021-12" db="EMBL/GenBank/DDBJ databases">
        <title>Black yeast isolated from Biological Soil Crust.</title>
        <authorList>
            <person name="Kurbessoian T."/>
        </authorList>
    </citation>
    <scope>NUCLEOTIDE SEQUENCE</scope>
    <source>
        <strain evidence="1">CCFEE 5208</strain>
    </source>
</reference>
<sequence>MVVYHLDACSELSAVILSSVVFSSKVTLSSFAAAAIRGSTASSPIAYSIGSQVDERYGPTIMSSHVRVLPLHDPSVRFAFSALSAIELKLEDA</sequence>
<dbReference type="EMBL" id="JASUXU010000013">
    <property type="protein sequence ID" value="KAK0323402.1"/>
    <property type="molecule type" value="Genomic_DNA"/>
</dbReference>
<organism evidence="1 2">
    <name type="scientific">Friedmanniomyces endolithicus</name>
    <dbReference type="NCBI Taxonomy" id="329885"/>
    <lineage>
        <taxon>Eukaryota</taxon>
        <taxon>Fungi</taxon>
        <taxon>Dikarya</taxon>
        <taxon>Ascomycota</taxon>
        <taxon>Pezizomycotina</taxon>
        <taxon>Dothideomycetes</taxon>
        <taxon>Dothideomycetidae</taxon>
        <taxon>Mycosphaerellales</taxon>
        <taxon>Teratosphaeriaceae</taxon>
        <taxon>Friedmanniomyces</taxon>
    </lineage>
</organism>
<gene>
    <name evidence="1" type="ORF">LTR82_005762</name>
</gene>
<evidence type="ECO:0000313" key="2">
    <source>
        <dbReference type="Proteomes" id="UP001168146"/>
    </source>
</evidence>
<evidence type="ECO:0000313" key="1">
    <source>
        <dbReference type="EMBL" id="KAK0323402.1"/>
    </source>
</evidence>
<dbReference type="AlphaFoldDB" id="A0AAN6JGD5"/>